<organism evidence="1 2">
    <name type="scientific">Leptospira kirschneri str. H1</name>
    <dbReference type="NCBI Taxonomy" id="1049966"/>
    <lineage>
        <taxon>Bacteria</taxon>
        <taxon>Pseudomonadati</taxon>
        <taxon>Spirochaetota</taxon>
        <taxon>Spirochaetia</taxon>
        <taxon>Leptospirales</taxon>
        <taxon>Leptospiraceae</taxon>
        <taxon>Leptospira</taxon>
    </lineage>
</organism>
<dbReference type="Gene3D" id="3.40.50.970">
    <property type="match status" value="1"/>
</dbReference>
<sequence>MNKVQVSIIGTDAFQEIDTFSLSVPITKRSYLVKKVEDLIRILPQVWKTSIEGRPGSSLD</sequence>
<gene>
    <name evidence="1" type="ORF">LEP1GSC081_3993</name>
</gene>
<evidence type="ECO:0000313" key="1">
    <source>
        <dbReference type="EMBL" id="EKO17040.1"/>
    </source>
</evidence>
<evidence type="ECO:0000313" key="2">
    <source>
        <dbReference type="Proteomes" id="UP000006253"/>
    </source>
</evidence>
<protein>
    <submittedName>
        <fullName evidence="1">Acetolactate synthase catalytic subunit domain protein</fullName>
    </submittedName>
</protein>
<comment type="caution">
    <text evidence="1">The sequence shown here is derived from an EMBL/GenBank/DDBJ whole genome shotgun (WGS) entry which is preliminary data.</text>
</comment>
<proteinExistence type="predicted"/>
<name>A0A0E2B833_9LEPT</name>
<dbReference type="InterPro" id="IPR029061">
    <property type="entry name" value="THDP-binding"/>
</dbReference>
<dbReference type="Proteomes" id="UP000006253">
    <property type="component" value="Unassembled WGS sequence"/>
</dbReference>
<dbReference type="SUPFAM" id="SSF52518">
    <property type="entry name" value="Thiamin diphosphate-binding fold (THDP-binding)"/>
    <property type="match status" value="1"/>
</dbReference>
<reference evidence="1 2" key="1">
    <citation type="submission" date="2012-10" db="EMBL/GenBank/DDBJ databases">
        <authorList>
            <person name="Harkins D.M."/>
            <person name="Durkin A.S."/>
            <person name="Brinkac L.M."/>
            <person name="Selengut J.D."/>
            <person name="Sanka R."/>
            <person name="DePew J."/>
            <person name="Purushe J."/>
            <person name="Peacock S.J."/>
            <person name="Thaipadungpanit J."/>
            <person name="Wuthiekanun V.W."/>
            <person name="Day N.P."/>
            <person name="Vinetz J.M."/>
            <person name="Sutton G.G."/>
            <person name="Nelson W.C."/>
            <person name="Fouts D.E."/>
        </authorList>
    </citation>
    <scope>NUCLEOTIDE SEQUENCE [LARGE SCALE GENOMIC DNA]</scope>
    <source>
        <strain evidence="1 2">H1</strain>
    </source>
</reference>
<accession>A0A0E2B833</accession>
<dbReference type="AlphaFoldDB" id="A0A0E2B833"/>
<dbReference type="EMBL" id="AHMY02000016">
    <property type="protein sequence ID" value="EKO17040.1"/>
    <property type="molecule type" value="Genomic_DNA"/>
</dbReference>
<dbReference type="CDD" id="cd07035">
    <property type="entry name" value="TPP_PYR_POX_like"/>
    <property type="match status" value="1"/>
</dbReference>